<evidence type="ECO:0000259" key="14">
    <source>
        <dbReference type="Pfam" id="PF00349"/>
    </source>
</evidence>
<dbReference type="PANTHER" id="PTHR19443:SF16">
    <property type="entry name" value="HEXOKINASE TYPE 1-RELATED"/>
    <property type="match status" value="1"/>
</dbReference>
<dbReference type="OrthoDB" id="419537at2759"/>
<sequence length="480" mass="54733">MEENGHFQRIQEICAPFEVNIEQLFQIKNQILDEIASNLETKSEYQKPTNLKCFNTFLQDFPQGCEHGRSIVVNVEEENFRIHLYQMRGQREPLVQSEFYEINSKLLENDENELFVHIANTLQMFLKKLQLEREPLAVVFVFQFPLNNQNSERVNFTEYTKRFDFKNQNKDDIDVRKLLESIIMTKCPRTQVVAVISQATAVFCAATWKYPNCAIGVYLGSEDTSMAYKEKTGNFPSPNNPCPTKPFVAVHLDWGAFGDNGCLDHIRHELDIKVDKLSPFPRKRIYEKMICGQYVGELARQIFLICTQQGFLFNGEIGKQLITPFSFNTRHICEVLAESPGNFDNTRLMFDRLGVMKPTDSECSKVHFILECLAKRSAALLAAGCACLVDKISEPDILIAIEGSFYGNCLIYQKFVSEYLRQLTGEGTRFQLKNVEDSVGLGAAVVAAITEQQKFLYQAEKENESDALGTETTETTGNEL</sequence>
<evidence type="ECO:0000256" key="4">
    <source>
        <dbReference type="ARBA" id="ARBA00022679"/>
    </source>
</evidence>
<dbReference type="GO" id="GO:0005739">
    <property type="term" value="C:mitochondrion"/>
    <property type="evidence" value="ECO:0007669"/>
    <property type="project" value="TreeGrafter"/>
</dbReference>
<name>A0A9J7DE63_MUSDO</name>
<evidence type="ECO:0000313" key="16">
    <source>
        <dbReference type="Proteomes" id="UP001652621"/>
    </source>
</evidence>
<dbReference type="EC" id="2.7.1.-" evidence="12"/>
<keyword evidence="5 12" id="KW-0547">Nucleotide-binding</keyword>
<dbReference type="GO" id="GO:0004340">
    <property type="term" value="F:glucokinase activity"/>
    <property type="evidence" value="ECO:0007669"/>
    <property type="project" value="TreeGrafter"/>
</dbReference>
<evidence type="ECO:0000256" key="2">
    <source>
        <dbReference type="ARBA" id="ARBA00005028"/>
    </source>
</evidence>
<evidence type="ECO:0000256" key="10">
    <source>
        <dbReference type="ARBA" id="ARBA00047905"/>
    </source>
</evidence>
<evidence type="ECO:0000256" key="12">
    <source>
        <dbReference type="RuleBase" id="RU362007"/>
    </source>
</evidence>
<evidence type="ECO:0000256" key="8">
    <source>
        <dbReference type="ARBA" id="ARBA00023152"/>
    </source>
</evidence>
<dbReference type="GO" id="GO:0006006">
    <property type="term" value="P:glucose metabolic process"/>
    <property type="evidence" value="ECO:0007669"/>
    <property type="project" value="TreeGrafter"/>
</dbReference>
<dbReference type="InterPro" id="IPR022673">
    <property type="entry name" value="Hexokinase_C"/>
</dbReference>
<dbReference type="InterPro" id="IPR001312">
    <property type="entry name" value="Hexokinase"/>
</dbReference>
<evidence type="ECO:0000256" key="7">
    <source>
        <dbReference type="ARBA" id="ARBA00022840"/>
    </source>
</evidence>
<dbReference type="PROSITE" id="PS51748">
    <property type="entry name" value="HEXOKINASE_2"/>
    <property type="match status" value="1"/>
</dbReference>
<gene>
    <name evidence="17" type="primary">LOC109612049</name>
</gene>
<dbReference type="Gene3D" id="3.30.420.40">
    <property type="match status" value="1"/>
</dbReference>
<comment type="catalytic activity">
    <reaction evidence="9">
        <text>a D-hexose + ATP = a D-hexose 6-phosphate + ADP + H(+)</text>
        <dbReference type="Rhea" id="RHEA:22740"/>
        <dbReference type="ChEBI" id="CHEBI:4194"/>
        <dbReference type="ChEBI" id="CHEBI:15378"/>
        <dbReference type="ChEBI" id="CHEBI:30616"/>
        <dbReference type="ChEBI" id="CHEBI:229467"/>
        <dbReference type="ChEBI" id="CHEBI:456216"/>
        <dbReference type="EC" id="2.7.1.1"/>
    </reaction>
    <physiologicalReaction direction="left-to-right" evidence="9">
        <dbReference type="Rhea" id="RHEA:22741"/>
    </physiologicalReaction>
</comment>
<keyword evidence="7 12" id="KW-0067">ATP-binding</keyword>
<evidence type="ECO:0000256" key="5">
    <source>
        <dbReference type="ARBA" id="ARBA00022741"/>
    </source>
</evidence>
<dbReference type="GO" id="GO:0005536">
    <property type="term" value="F:D-glucose binding"/>
    <property type="evidence" value="ECO:0007669"/>
    <property type="project" value="InterPro"/>
</dbReference>
<dbReference type="InterPro" id="IPR022672">
    <property type="entry name" value="Hexokinase_N"/>
</dbReference>
<feature type="domain" description="Hexokinase N-terminal" evidence="14">
    <location>
        <begin position="10"/>
        <end position="206"/>
    </location>
</feature>
<dbReference type="Proteomes" id="UP001652621">
    <property type="component" value="Unplaced"/>
</dbReference>
<keyword evidence="16" id="KW-1185">Reference proteome</keyword>
<feature type="region of interest" description="Disordered" evidence="13">
    <location>
        <begin position="461"/>
        <end position="480"/>
    </location>
</feature>
<dbReference type="PRINTS" id="PR00475">
    <property type="entry name" value="HEXOKINASE"/>
</dbReference>
<protein>
    <recommendedName>
        <fullName evidence="12">Phosphotransferase</fullName>
        <ecNumber evidence="12">2.7.1.-</ecNumber>
    </recommendedName>
</protein>
<evidence type="ECO:0000256" key="13">
    <source>
        <dbReference type="SAM" id="MobiDB-lite"/>
    </source>
</evidence>
<dbReference type="GeneID" id="109612049"/>
<organism evidence="16 17">
    <name type="scientific">Musca domestica</name>
    <name type="common">House fly</name>
    <dbReference type="NCBI Taxonomy" id="7370"/>
    <lineage>
        <taxon>Eukaryota</taxon>
        <taxon>Metazoa</taxon>
        <taxon>Ecdysozoa</taxon>
        <taxon>Arthropoda</taxon>
        <taxon>Hexapoda</taxon>
        <taxon>Insecta</taxon>
        <taxon>Pterygota</taxon>
        <taxon>Neoptera</taxon>
        <taxon>Endopterygota</taxon>
        <taxon>Diptera</taxon>
        <taxon>Brachycera</taxon>
        <taxon>Muscomorpha</taxon>
        <taxon>Muscoidea</taxon>
        <taxon>Muscidae</taxon>
        <taxon>Musca</taxon>
    </lineage>
</organism>
<dbReference type="AlphaFoldDB" id="A0A9J7DE63"/>
<dbReference type="SUPFAM" id="SSF53067">
    <property type="entry name" value="Actin-like ATPase domain"/>
    <property type="match status" value="2"/>
</dbReference>
<dbReference type="GO" id="GO:0008865">
    <property type="term" value="F:fructokinase activity"/>
    <property type="evidence" value="ECO:0007669"/>
    <property type="project" value="TreeGrafter"/>
</dbReference>
<comment type="similarity">
    <text evidence="3 12">Belongs to the hexokinase family.</text>
</comment>
<comment type="catalytic activity">
    <reaction evidence="11">
        <text>D-glucose + ATP = D-glucose 6-phosphate + ADP + H(+)</text>
        <dbReference type="Rhea" id="RHEA:17825"/>
        <dbReference type="ChEBI" id="CHEBI:4167"/>
        <dbReference type="ChEBI" id="CHEBI:15378"/>
        <dbReference type="ChEBI" id="CHEBI:30616"/>
        <dbReference type="ChEBI" id="CHEBI:61548"/>
        <dbReference type="ChEBI" id="CHEBI:456216"/>
        <dbReference type="EC" id="2.7.1.1"/>
    </reaction>
    <physiologicalReaction direction="left-to-right" evidence="11">
        <dbReference type="Rhea" id="RHEA:17826"/>
    </physiologicalReaction>
</comment>
<dbReference type="Pfam" id="PF00349">
    <property type="entry name" value="Hexokinase_1"/>
    <property type="match status" value="1"/>
</dbReference>
<comment type="pathway">
    <text evidence="1">Carbohydrate degradation; glycolysis; D-glyceraldehyde 3-phosphate and glycerone phosphate from D-glucose: step 1/4.</text>
</comment>
<evidence type="ECO:0000256" key="1">
    <source>
        <dbReference type="ARBA" id="ARBA00004888"/>
    </source>
</evidence>
<dbReference type="RefSeq" id="XP_019891236.2">
    <property type="nucleotide sequence ID" value="XM_020035677.2"/>
</dbReference>
<feature type="domain" description="Hexokinase C-terminal" evidence="15">
    <location>
        <begin position="224"/>
        <end position="449"/>
    </location>
</feature>
<evidence type="ECO:0000256" key="6">
    <source>
        <dbReference type="ARBA" id="ARBA00022777"/>
    </source>
</evidence>
<keyword evidence="4 12" id="KW-0808">Transferase</keyword>
<keyword evidence="6 12" id="KW-0418">Kinase</keyword>
<evidence type="ECO:0000256" key="3">
    <source>
        <dbReference type="ARBA" id="ARBA00009225"/>
    </source>
</evidence>
<dbReference type="InterPro" id="IPR043129">
    <property type="entry name" value="ATPase_NBD"/>
</dbReference>
<dbReference type="KEGG" id="mde:109612049"/>
<accession>A0A9J7DE63</accession>
<dbReference type="GO" id="GO:0005524">
    <property type="term" value="F:ATP binding"/>
    <property type="evidence" value="ECO:0007669"/>
    <property type="project" value="UniProtKB-UniRule"/>
</dbReference>
<evidence type="ECO:0000313" key="17">
    <source>
        <dbReference type="RefSeq" id="XP_019891236.2"/>
    </source>
</evidence>
<reference evidence="17" key="1">
    <citation type="submission" date="2025-08" db="UniProtKB">
        <authorList>
            <consortium name="RefSeq"/>
        </authorList>
    </citation>
    <scope>IDENTIFICATION</scope>
    <source>
        <strain evidence="17">Aabys</strain>
        <tissue evidence="17">Whole body</tissue>
    </source>
</reference>
<dbReference type="Gene3D" id="3.40.367.20">
    <property type="match status" value="1"/>
</dbReference>
<evidence type="ECO:0000256" key="11">
    <source>
        <dbReference type="ARBA" id="ARBA00048160"/>
    </source>
</evidence>
<dbReference type="VEuPathDB" id="VectorBase:MDOMA2_008764"/>
<dbReference type="GO" id="GO:0001678">
    <property type="term" value="P:intracellular glucose homeostasis"/>
    <property type="evidence" value="ECO:0007669"/>
    <property type="project" value="InterPro"/>
</dbReference>
<proteinExistence type="inferred from homology"/>
<dbReference type="Pfam" id="PF03727">
    <property type="entry name" value="Hexokinase_2"/>
    <property type="match status" value="1"/>
</dbReference>
<comment type="catalytic activity">
    <reaction evidence="10">
        <text>D-fructose + ATP = D-fructose 6-phosphate + ADP + H(+)</text>
        <dbReference type="Rhea" id="RHEA:16125"/>
        <dbReference type="ChEBI" id="CHEBI:15378"/>
        <dbReference type="ChEBI" id="CHEBI:30616"/>
        <dbReference type="ChEBI" id="CHEBI:37721"/>
        <dbReference type="ChEBI" id="CHEBI:61527"/>
        <dbReference type="ChEBI" id="CHEBI:456216"/>
        <dbReference type="EC" id="2.7.1.1"/>
    </reaction>
    <physiologicalReaction direction="left-to-right" evidence="10">
        <dbReference type="Rhea" id="RHEA:16126"/>
    </physiologicalReaction>
</comment>
<comment type="pathway">
    <text evidence="2">Carbohydrate metabolism; hexose metabolism.</text>
</comment>
<dbReference type="GO" id="GO:0005829">
    <property type="term" value="C:cytosol"/>
    <property type="evidence" value="ECO:0007669"/>
    <property type="project" value="TreeGrafter"/>
</dbReference>
<dbReference type="GO" id="GO:0006096">
    <property type="term" value="P:glycolytic process"/>
    <property type="evidence" value="ECO:0007669"/>
    <property type="project" value="UniProtKB-KW"/>
</dbReference>
<evidence type="ECO:0000259" key="15">
    <source>
        <dbReference type="Pfam" id="PF03727"/>
    </source>
</evidence>
<feature type="compositionally biased region" description="Low complexity" evidence="13">
    <location>
        <begin position="469"/>
        <end position="480"/>
    </location>
</feature>
<dbReference type="PANTHER" id="PTHR19443">
    <property type="entry name" value="HEXOKINASE"/>
    <property type="match status" value="1"/>
</dbReference>
<keyword evidence="8 12" id="KW-0324">Glycolysis</keyword>
<evidence type="ECO:0000256" key="9">
    <source>
        <dbReference type="ARBA" id="ARBA00044613"/>
    </source>
</evidence>